<dbReference type="GO" id="GO:0016779">
    <property type="term" value="F:nucleotidyltransferase activity"/>
    <property type="evidence" value="ECO:0007669"/>
    <property type="project" value="UniProtKB-KW"/>
</dbReference>
<evidence type="ECO:0000313" key="3">
    <source>
        <dbReference type="Proteomes" id="UP001398420"/>
    </source>
</evidence>
<organism evidence="2 3">
    <name type="scientific">Kurthia gibsonii</name>
    <dbReference type="NCBI Taxonomy" id="33946"/>
    <lineage>
        <taxon>Bacteria</taxon>
        <taxon>Bacillati</taxon>
        <taxon>Bacillota</taxon>
        <taxon>Bacilli</taxon>
        <taxon>Bacillales</taxon>
        <taxon>Caryophanaceae</taxon>
        <taxon>Kurthia</taxon>
    </lineage>
</organism>
<dbReference type="Gene3D" id="3.40.50.720">
    <property type="entry name" value="NAD(P)-binding Rossmann-like Domain"/>
    <property type="match status" value="1"/>
</dbReference>
<dbReference type="InterPro" id="IPR045886">
    <property type="entry name" value="ThiF/MoeB/HesA"/>
</dbReference>
<sequence>MDSVRYSRQILFEPIGTTGQQALQDAHILVIGLGALGSQITEQCVRAGVGHLSIVDRDYVDYSNLQRQTLYHEQDAEQGLPKAVAAHQHLRAINQSVQIDAYIEDVSPAFLTQFKQVDVIIDATDNFDIRFIVNDFAYQQQIPWIYGACVGSYGLSYTFLPNETPCLHCLMQKILLGGATCDTAGIIAPAVSQVVVWQMTELLKILTKQYDALRGTLISTDLWKNEIAEVRVQSLKDPACPCCSSHATHPYLQADNQLKTAILCGRDTVQLRMNQRENWSLAQFAETLQGQNYTQNDYLIRIEAKPYKLVVFQDGRVFVHGTKDVLTAKKLYYQYF</sequence>
<keyword evidence="3" id="KW-1185">Reference proteome</keyword>
<evidence type="ECO:0000313" key="2">
    <source>
        <dbReference type="EMBL" id="MEL5988052.1"/>
    </source>
</evidence>
<proteinExistence type="predicted"/>
<dbReference type="PANTHER" id="PTHR10953">
    <property type="entry name" value="UBIQUITIN-ACTIVATING ENZYME E1"/>
    <property type="match status" value="1"/>
</dbReference>
<accession>A0ABU9LJZ4</accession>
<protein>
    <submittedName>
        <fullName evidence="2">ThiF family adenylyltransferase</fullName>
    </submittedName>
</protein>
<keyword evidence="2" id="KW-0808">Transferase</keyword>
<name>A0ABU9LJZ4_9BACL</name>
<gene>
    <name evidence="2" type="ORF">AAF454_06440</name>
</gene>
<evidence type="ECO:0000259" key="1">
    <source>
        <dbReference type="Pfam" id="PF00899"/>
    </source>
</evidence>
<comment type="caution">
    <text evidence="2">The sequence shown here is derived from an EMBL/GenBank/DDBJ whole genome shotgun (WGS) entry which is preliminary data.</text>
</comment>
<dbReference type="EMBL" id="JBCEWA010000004">
    <property type="protein sequence ID" value="MEL5988052.1"/>
    <property type="molecule type" value="Genomic_DNA"/>
</dbReference>
<dbReference type="CDD" id="cd00757">
    <property type="entry name" value="ThiF_MoeB_HesA_family"/>
    <property type="match status" value="1"/>
</dbReference>
<dbReference type="InterPro" id="IPR035985">
    <property type="entry name" value="Ubiquitin-activating_enz"/>
</dbReference>
<dbReference type="RefSeq" id="WP_342302842.1">
    <property type="nucleotide sequence ID" value="NZ_JBCEWA010000004.1"/>
</dbReference>
<dbReference type="InterPro" id="IPR000594">
    <property type="entry name" value="ThiF_NAD_FAD-bd"/>
</dbReference>
<dbReference type="Pfam" id="PF00899">
    <property type="entry name" value="ThiF"/>
    <property type="match status" value="1"/>
</dbReference>
<dbReference type="SUPFAM" id="SSF69572">
    <property type="entry name" value="Activating enzymes of the ubiquitin-like proteins"/>
    <property type="match status" value="1"/>
</dbReference>
<reference evidence="2 3" key="1">
    <citation type="submission" date="2024-04" db="EMBL/GenBank/DDBJ databases">
        <authorList>
            <person name="Wu Y.S."/>
            <person name="Zhang L."/>
        </authorList>
    </citation>
    <scope>NUCLEOTIDE SEQUENCE [LARGE SCALE GENOMIC DNA]</scope>
    <source>
        <strain evidence="2 3">KG-01</strain>
    </source>
</reference>
<dbReference type="PANTHER" id="PTHR10953:SF102">
    <property type="entry name" value="ADENYLYLTRANSFERASE AND SULFURTRANSFERASE MOCS3"/>
    <property type="match status" value="1"/>
</dbReference>
<feature type="domain" description="THIF-type NAD/FAD binding fold" evidence="1">
    <location>
        <begin position="6"/>
        <end position="242"/>
    </location>
</feature>
<keyword evidence="2" id="KW-0548">Nucleotidyltransferase</keyword>
<dbReference type="Proteomes" id="UP001398420">
    <property type="component" value="Unassembled WGS sequence"/>
</dbReference>